<evidence type="ECO:0000256" key="4">
    <source>
        <dbReference type="SAM" id="MobiDB-lite"/>
    </source>
</evidence>
<feature type="signal peptide" evidence="6">
    <location>
        <begin position="1"/>
        <end position="18"/>
    </location>
</feature>
<keyword evidence="5" id="KW-0812">Transmembrane</keyword>
<reference evidence="8" key="1">
    <citation type="submission" date="2021-04" db="EMBL/GenBank/DDBJ databases">
        <authorList>
            <consortium name="Wellcome Sanger Institute Data Sharing"/>
        </authorList>
    </citation>
    <scope>NUCLEOTIDE SEQUENCE [LARGE SCALE GENOMIC DNA]</scope>
</reference>
<keyword evidence="5" id="KW-0472">Membrane</keyword>
<dbReference type="InterPro" id="IPR042235">
    <property type="entry name" value="ZP-C_dom"/>
</dbReference>
<dbReference type="Gene3D" id="2.60.40.3210">
    <property type="entry name" value="Zona pellucida, ZP-N domain"/>
    <property type="match status" value="1"/>
</dbReference>
<dbReference type="SMART" id="SM00241">
    <property type="entry name" value="ZP"/>
    <property type="match status" value="1"/>
</dbReference>
<reference evidence="8" key="3">
    <citation type="submission" date="2025-09" db="UniProtKB">
        <authorList>
            <consortium name="Ensembl"/>
        </authorList>
    </citation>
    <scope>IDENTIFICATION</scope>
</reference>
<evidence type="ECO:0000256" key="2">
    <source>
        <dbReference type="ARBA" id="ARBA00023157"/>
    </source>
</evidence>
<sequence length="743" mass="82427">MEAGLLLLLSALLGTAAALSFYGDSISFMPLQKKSDGTFQVTFYHRQNSRGSCQTQSSFTCDSGVCNSFNSSSIQHGDQDNTGQGQWCQSEGYATAIISKNKTSFSLRGSGCCWVSNINGKRNWTTHAVLDLGTRSDSHTLNSCPVTTTVSYLRVPQNCFKRISLLTHDPDGDNVRCRFSSDASVPSNFTLNETLCMLTSTGQVDIGTQIFEVILEDFPITNITLTYADGTSASREVSDPNLPSLCKVKVQFSVEILPPILSCEVGGMQPIFLSKTPSHGDVLHATVGQTFQFYAQAQAQHARINDFQINGPQNMSKLFKEGESGKAEVTVSWTPQQSDLYRFIPVCFTAETNKTQSEMRCIVVMVTQASIIQGKATVECSPNMMKVALDKASMPGLNENFLKLIDPSCSLTSNNTHIMGSMSFSTCGTKVEDKGDFIIFKNKINSFELPSEVITRRREVQIEFSCQFPKAITVSSYYSLHKSDYIFTESSFGTFGYTFEIFHDGNFTNKVDARAYPVEVQLLQKVFMGIEAKSELPNVKLYVESCKATPDDNPENSLSYDLIKNGCLKDETVKVHPSGQNSFNFEIQAFKFTGPLLNQVYITCSVILCEPDNPFSRCAQGCLENPSRRRRRGLGMETVDHYITQGPLQFVRSAVPNDANKDDSVMEKTDKGPVSPPPVSRDTESKSEEHWNTKQILNTNISTVVFACIFVGSVVFMGLIVFYFSKKRKEEDRNALIHSGWEQ</sequence>
<dbReference type="Pfam" id="PF23344">
    <property type="entry name" value="ZP-N"/>
    <property type="match status" value="1"/>
</dbReference>
<feature type="domain" description="ZP" evidence="7">
    <location>
        <begin position="379"/>
        <end position="625"/>
    </location>
</feature>
<evidence type="ECO:0000256" key="3">
    <source>
        <dbReference type="ARBA" id="ARBA00023180"/>
    </source>
</evidence>
<feature type="region of interest" description="Disordered" evidence="4">
    <location>
        <begin position="659"/>
        <end position="690"/>
    </location>
</feature>
<dbReference type="OMA" id="GRWCQSE"/>
<keyword evidence="2" id="KW-1015">Disulfide bond</keyword>
<protein>
    <submittedName>
        <fullName evidence="8">Uncharacterized LOC115041120</fullName>
    </submittedName>
</protein>
<feature type="compositionally biased region" description="Basic and acidic residues" evidence="4">
    <location>
        <begin position="659"/>
        <end position="671"/>
    </location>
</feature>
<accession>A0A665TXI5</accession>
<dbReference type="InterPro" id="IPR055356">
    <property type="entry name" value="ZP-N"/>
</dbReference>
<evidence type="ECO:0000256" key="6">
    <source>
        <dbReference type="SAM" id="SignalP"/>
    </source>
</evidence>
<gene>
    <name evidence="8" type="primary">LOC115041120</name>
</gene>
<evidence type="ECO:0000313" key="8">
    <source>
        <dbReference type="Ensembl" id="ENSENLP00000011853.1"/>
    </source>
</evidence>
<dbReference type="InterPro" id="IPR001507">
    <property type="entry name" value="ZP_dom"/>
</dbReference>
<dbReference type="OrthoDB" id="10063988at2759"/>
<keyword evidence="5" id="KW-1133">Transmembrane helix</keyword>
<keyword evidence="1 6" id="KW-0732">Signal</keyword>
<keyword evidence="3" id="KW-0325">Glycoprotein</keyword>
<feature type="chain" id="PRO_5025545990" evidence="6">
    <location>
        <begin position="19"/>
        <end position="743"/>
    </location>
</feature>
<organism evidence="8 9">
    <name type="scientific">Echeneis naucrates</name>
    <name type="common">Live sharksucker</name>
    <dbReference type="NCBI Taxonomy" id="173247"/>
    <lineage>
        <taxon>Eukaryota</taxon>
        <taxon>Metazoa</taxon>
        <taxon>Chordata</taxon>
        <taxon>Craniata</taxon>
        <taxon>Vertebrata</taxon>
        <taxon>Euteleostomi</taxon>
        <taxon>Actinopterygii</taxon>
        <taxon>Neopterygii</taxon>
        <taxon>Teleostei</taxon>
        <taxon>Neoteleostei</taxon>
        <taxon>Acanthomorphata</taxon>
        <taxon>Carangaria</taxon>
        <taxon>Carangiformes</taxon>
        <taxon>Echeneidae</taxon>
        <taxon>Echeneis</taxon>
    </lineage>
</organism>
<dbReference type="Gene3D" id="2.60.40.4100">
    <property type="entry name" value="Zona pellucida, ZP-C domain"/>
    <property type="match status" value="1"/>
</dbReference>
<dbReference type="PROSITE" id="PS51034">
    <property type="entry name" value="ZP_2"/>
    <property type="match status" value="1"/>
</dbReference>
<dbReference type="InterPro" id="IPR048290">
    <property type="entry name" value="ZP_chr"/>
</dbReference>
<dbReference type="Pfam" id="PF00100">
    <property type="entry name" value="Zona_pellucida"/>
    <property type="match status" value="1"/>
</dbReference>
<reference evidence="8" key="2">
    <citation type="submission" date="2025-08" db="UniProtKB">
        <authorList>
            <consortium name="Ensembl"/>
        </authorList>
    </citation>
    <scope>IDENTIFICATION</scope>
</reference>
<dbReference type="PANTHER" id="PTHR14002:SF59">
    <property type="entry name" value="CUB AND ZONA PELLUCIDA-LIKE DOMAIN-CONTAINING PROTEIN 1-RELATED"/>
    <property type="match status" value="1"/>
</dbReference>
<dbReference type="Proteomes" id="UP000472264">
    <property type="component" value="Chromosome 3"/>
</dbReference>
<proteinExistence type="predicted"/>
<dbReference type="GeneID" id="115041120"/>
<name>A0A665TXI5_ECHNA</name>
<keyword evidence="9" id="KW-1185">Reference proteome</keyword>
<evidence type="ECO:0000256" key="1">
    <source>
        <dbReference type="ARBA" id="ARBA00022729"/>
    </source>
</evidence>
<dbReference type="Ensembl" id="ENSENLT00000012359.1">
    <property type="protein sequence ID" value="ENSENLP00000011853.1"/>
    <property type="gene ID" value="ENSENLG00000005707.1"/>
</dbReference>
<feature type="transmembrane region" description="Helical" evidence="5">
    <location>
        <begin position="704"/>
        <end position="724"/>
    </location>
</feature>
<feature type="compositionally biased region" description="Basic and acidic residues" evidence="4">
    <location>
        <begin position="681"/>
        <end position="690"/>
    </location>
</feature>
<dbReference type="AlphaFoldDB" id="A0A665TXI5"/>
<evidence type="ECO:0000313" key="9">
    <source>
        <dbReference type="Proteomes" id="UP000472264"/>
    </source>
</evidence>
<evidence type="ECO:0000259" key="7">
    <source>
        <dbReference type="PROSITE" id="PS51034"/>
    </source>
</evidence>
<dbReference type="PANTHER" id="PTHR14002">
    <property type="entry name" value="ENDOGLIN/TGF-BETA RECEPTOR TYPE III"/>
    <property type="match status" value="1"/>
</dbReference>
<dbReference type="RefSeq" id="XP_029354288.1">
    <property type="nucleotide sequence ID" value="XM_029498428.1"/>
</dbReference>
<dbReference type="InterPro" id="IPR055355">
    <property type="entry name" value="ZP-C"/>
</dbReference>
<dbReference type="PRINTS" id="PR00023">
    <property type="entry name" value="ZPELLUCIDA"/>
</dbReference>
<evidence type="ECO:0000256" key="5">
    <source>
        <dbReference type="SAM" id="Phobius"/>
    </source>
</evidence>
<dbReference type="InParanoid" id="A0A665TXI5"/>